<organism evidence="4">
    <name type="scientific">Brugia pahangi</name>
    <name type="common">Filarial nematode worm</name>
    <dbReference type="NCBI Taxonomy" id="6280"/>
    <lineage>
        <taxon>Eukaryota</taxon>
        <taxon>Metazoa</taxon>
        <taxon>Ecdysozoa</taxon>
        <taxon>Nematoda</taxon>
        <taxon>Chromadorea</taxon>
        <taxon>Rhabditida</taxon>
        <taxon>Spirurina</taxon>
        <taxon>Spiruromorpha</taxon>
        <taxon>Filarioidea</taxon>
        <taxon>Onchocercidae</taxon>
        <taxon>Brugia</taxon>
    </lineage>
</organism>
<gene>
    <name evidence="2" type="ORF">BPAG_LOCUS5527</name>
</gene>
<dbReference type="Gene3D" id="2.60.40.10">
    <property type="entry name" value="Immunoglobulins"/>
    <property type="match status" value="2"/>
</dbReference>
<name>A0A0N4TBH5_BRUPA</name>
<proteinExistence type="predicted"/>
<dbReference type="Proteomes" id="UP000278627">
    <property type="component" value="Unassembled WGS sequence"/>
</dbReference>
<dbReference type="SUPFAM" id="SSF48726">
    <property type="entry name" value="Immunoglobulin"/>
    <property type="match status" value="2"/>
</dbReference>
<feature type="domain" description="Ig-like" evidence="1">
    <location>
        <begin position="91"/>
        <end position="156"/>
    </location>
</feature>
<feature type="domain" description="Ig-like" evidence="1">
    <location>
        <begin position="1"/>
        <end position="83"/>
    </location>
</feature>
<dbReference type="PROSITE" id="PS50835">
    <property type="entry name" value="IG_LIKE"/>
    <property type="match status" value="2"/>
</dbReference>
<dbReference type="InterPro" id="IPR007110">
    <property type="entry name" value="Ig-like_dom"/>
</dbReference>
<dbReference type="SMART" id="SM00409">
    <property type="entry name" value="IG"/>
    <property type="match status" value="1"/>
</dbReference>
<evidence type="ECO:0000259" key="1">
    <source>
        <dbReference type="PROSITE" id="PS50835"/>
    </source>
</evidence>
<reference evidence="2 3" key="2">
    <citation type="submission" date="2018-11" db="EMBL/GenBank/DDBJ databases">
        <authorList>
            <consortium name="Pathogen Informatics"/>
        </authorList>
    </citation>
    <scope>NUCLEOTIDE SEQUENCE [LARGE SCALE GENOMIC DNA]</scope>
</reference>
<dbReference type="InterPro" id="IPR036179">
    <property type="entry name" value="Ig-like_dom_sf"/>
</dbReference>
<dbReference type="InterPro" id="IPR003599">
    <property type="entry name" value="Ig_sub"/>
</dbReference>
<protein>
    <submittedName>
        <fullName evidence="4">Ig-like domain-containing protein</fullName>
    </submittedName>
</protein>
<sequence length="156" mass="17755">MIDPMEQIVDEGESSQIRCFVSDNKANVILKWRKQNDELPIHATQKNGILFITQTEINDAGNYICTMDDFRGTPIDSLPARINVRQHGKIPVVLPISLTVNKGDLVRFQCYLPDKHTQMLRWGFKEKNGPLPEGAYVYYGVLTIDKARLTDSGEYI</sequence>
<reference evidence="4" key="1">
    <citation type="submission" date="2017-02" db="UniProtKB">
        <authorList>
            <consortium name="WormBaseParasite"/>
        </authorList>
    </citation>
    <scope>IDENTIFICATION</scope>
</reference>
<evidence type="ECO:0000313" key="3">
    <source>
        <dbReference type="Proteomes" id="UP000278627"/>
    </source>
</evidence>
<accession>A0A0N4TBH5</accession>
<evidence type="ECO:0000313" key="2">
    <source>
        <dbReference type="EMBL" id="VDN86713.1"/>
    </source>
</evidence>
<keyword evidence="3" id="KW-1185">Reference proteome</keyword>
<dbReference type="InterPro" id="IPR013783">
    <property type="entry name" value="Ig-like_fold"/>
</dbReference>
<dbReference type="EMBL" id="UZAD01003968">
    <property type="protein sequence ID" value="VDN86713.1"/>
    <property type="molecule type" value="Genomic_DNA"/>
</dbReference>
<dbReference type="WBParaSite" id="BPAG_0000556201-mRNA-1">
    <property type="protein sequence ID" value="BPAG_0000556201-mRNA-1"/>
    <property type="gene ID" value="BPAG_0000556201"/>
</dbReference>
<dbReference type="STRING" id="6280.A0A0N4TBH5"/>
<dbReference type="Pfam" id="PF13895">
    <property type="entry name" value="Ig_2"/>
    <property type="match status" value="1"/>
</dbReference>
<dbReference type="AlphaFoldDB" id="A0A0N4TBH5"/>
<evidence type="ECO:0000313" key="4">
    <source>
        <dbReference type="WBParaSite" id="BPAG_0000556201-mRNA-1"/>
    </source>
</evidence>